<evidence type="ECO:0000313" key="3">
    <source>
        <dbReference type="EMBL" id="KAJ8599684.1"/>
    </source>
</evidence>
<protein>
    <recommendedName>
        <fullName evidence="2">BD-FAE-like domain-containing protein</fullName>
    </recommendedName>
</protein>
<dbReference type="Proteomes" id="UP001230188">
    <property type="component" value="Unassembled WGS sequence"/>
</dbReference>
<dbReference type="Gene3D" id="3.40.50.1820">
    <property type="entry name" value="alpha/beta hydrolase"/>
    <property type="match status" value="1"/>
</dbReference>
<evidence type="ECO:0000256" key="1">
    <source>
        <dbReference type="ARBA" id="ARBA00022801"/>
    </source>
</evidence>
<evidence type="ECO:0000313" key="4">
    <source>
        <dbReference type="Proteomes" id="UP001230188"/>
    </source>
</evidence>
<keyword evidence="1" id="KW-0378">Hydrolase</keyword>
<gene>
    <name evidence="3" type="ORF">CTAYLR_004736</name>
</gene>
<organism evidence="3 4">
    <name type="scientific">Chrysophaeum taylorii</name>
    <dbReference type="NCBI Taxonomy" id="2483200"/>
    <lineage>
        <taxon>Eukaryota</taxon>
        <taxon>Sar</taxon>
        <taxon>Stramenopiles</taxon>
        <taxon>Ochrophyta</taxon>
        <taxon>Pelagophyceae</taxon>
        <taxon>Pelagomonadales</taxon>
        <taxon>Pelagomonadaceae</taxon>
        <taxon>Chrysophaeum</taxon>
    </lineage>
</organism>
<reference evidence="3" key="1">
    <citation type="submission" date="2023-01" db="EMBL/GenBank/DDBJ databases">
        <title>Metagenome sequencing of chrysophaentin producing Chrysophaeum taylorii.</title>
        <authorList>
            <person name="Davison J."/>
            <person name="Bewley C."/>
        </authorList>
    </citation>
    <scope>NUCLEOTIDE SEQUENCE</scope>
    <source>
        <strain evidence="3">NIES-1699</strain>
    </source>
</reference>
<accession>A0AAD7XIR7</accession>
<dbReference type="SUPFAM" id="SSF53474">
    <property type="entry name" value="alpha/beta-Hydrolases"/>
    <property type="match status" value="1"/>
</dbReference>
<dbReference type="AlphaFoldDB" id="A0AAD7XIR7"/>
<dbReference type="Pfam" id="PF20434">
    <property type="entry name" value="BD-FAE"/>
    <property type="match status" value="1"/>
</dbReference>
<feature type="domain" description="BD-FAE-like" evidence="2">
    <location>
        <begin position="26"/>
        <end position="209"/>
    </location>
</feature>
<name>A0AAD7XIR7_9STRA</name>
<dbReference type="GO" id="GO:0016787">
    <property type="term" value="F:hydrolase activity"/>
    <property type="evidence" value="ECO:0007669"/>
    <property type="project" value="UniProtKB-KW"/>
</dbReference>
<proteinExistence type="predicted"/>
<dbReference type="PANTHER" id="PTHR48081">
    <property type="entry name" value="AB HYDROLASE SUPERFAMILY PROTEIN C4A8.06C"/>
    <property type="match status" value="1"/>
</dbReference>
<comment type="caution">
    <text evidence="3">The sequence shown here is derived from an EMBL/GenBank/DDBJ whole genome shotgun (WGS) entry which is preliminary data.</text>
</comment>
<dbReference type="InterPro" id="IPR029058">
    <property type="entry name" value="AB_hydrolase_fold"/>
</dbReference>
<dbReference type="InterPro" id="IPR049492">
    <property type="entry name" value="BD-FAE-like_dom"/>
</dbReference>
<sequence>MMGIRQEAYGSHPSQFLRLHVPPGRSLTTIVIVHGGYWKNKYTLDNAAISSLAPALSEAGYAVVEVEYRRRDDAGGGWPGSCDDLVAALRHIATGAGDAWGSVDASRVVLLGHSAGGYLALVAAHRAAASGECLVPRLTVADLVAGFERRLSDEGDAVERFMGVPYDKDPDLYRRASPIHAMLPLKTPTLIVTGTDDVDVPVDMTRAFATAAAEAARRAPAEAEAPPPHYVELLGADHYTPLDATTPHWATLLATIEAAFG</sequence>
<evidence type="ECO:0000259" key="2">
    <source>
        <dbReference type="Pfam" id="PF20434"/>
    </source>
</evidence>
<dbReference type="InterPro" id="IPR050300">
    <property type="entry name" value="GDXG_lipolytic_enzyme"/>
</dbReference>
<keyword evidence="4" id="KW-1185">Reference proteome</keyword>
<dbReference type="EMBL" id="JAQMWT010000548">
    <property type="protein sequence ID" value="KAJ8599684.1"/>
    <property type="molecule type" value="Genomic_DNA"/>
</dbReference>